<feature type="transmembrane region" description="Helical" evidence="1">
    <location>
        <begin position="271"/>
        <end position="291"/>
    </location>
</feature>
<dbReference type="PANTHER" id="PTHR22911">
    <property type="entry name" value="ACYL-MALONYL CONDENSING ENZYME-RELATED"/>
    <property type="match status" value="1"/>
</dbReference>
<accession>A0ABW5S9S3</accession>
<feature type="transmembrane region" description="Helical" evidence="1">
    <location>
        <begin position="249"/>
        <end position="265"/>
    </location>
</feature>
<protein>
    <submittedName>
        <fullName evidence="3">DMT family transporter</fullName>
    </submittedName>
</protein>
<dbReference type="RefSeq" id="WP_379042870.1">
    <property type="nucleotide sequence ID" value="NZ_JBHULZ010000004.1"/>
</dbReference>
<name>A0ABW5S9S3_9FLAO</name>
<feature type="transmembrane region" description="Helical" evidence="1">
    <location>
        <begin position="155"/>
        <end position="174"/>
    </location>
</feature>
<feature type="transmembrane region" description="Helical" evidence="1">
    <location>
        <begin position="104"/>
        <end position="120"/>
    </location>
</feature>
<feature type="transmembrane region" description="Helical" evidence="1">
    <location>
        <begin position="34"/>
        <end position="54"/>
    </location>
</feature>
<evidence type="ECO:0000313" key="3">
    <source>
        <dbReference type="EMBL" id="MFD2696561.1"/>
    </source>
</evidence>
<keyword evidence="1" id="KW-0812">Transmembrane</keyword>
<evidence type="ECO:0000313" key="4">
    <source>
        <dbReference type="Proteomes" id="UP001597357"/>
    </source>
</evidence>
<evidence type="ECO:0000259" key="2">
    <source>
        <dbReference type="Pfam" id="PF00892"/>
    </source>
</evidence>
<gene>
    <name evidence="3" type="ORF">ACFSQ0_01000</name>
</gene>
<feature type="transmembrane region" description="Helical" evidence="1">
    <location>
        <begin position="127"/>
        <end position="143"/>
    </location>
</feature>
<reference evidence="4" key="1">
    <citation type="journal article" date="2019" name="Int. J. Syst. Evol. Microbiol.">
        <title>The Global Catalogue of Microorganisms (GCM) 10K type strain sequencing project: providing services to taxonomists for standard genome sequencing and annotation.</title>
        <authorList>
            <consortium name="The Broad Institute Genomics Platform"/>
            <consortium name="The Broad Institute Genome Sequencing Center for Infectious Disease"/>
            <person name="Wu L."/>
            <person name="Ma J."/>
        </authorList>
    </citation>
    <scope>NUCLEOTIDE SEQUENCE [LARGE SCALE GENOMIC DNA]</scope>
    <source>
        <strain evidence="4">KCTC 42255</strain>
    </source>
</reference>
<keyword evidence="4" id="KW-1185">Reference proteome</keyword>
<feature type="transmembrane region" description="Helical" evidence="1">
    <location>
        <begin position="186"/>
        <end position="205"/>
    </location>
</feature>
<keyword evidence="1" id="KW-1133">Transmembrane helix</keyword>
<dbReference type="Proteomes" id="UP001597357">
    <property type="component" value="Unassembled WGS sequence"/>
</dbReference>
<dbReference type="EMBL" id="JBHULZ010000004">
    <property type="protein sequence ID" value="MFD2696561.1"/>
    <property type="molecule type" value="Genomic_DNA"/>
</dbReference>
<feature type="domain" description="EamA" evidence="2">
    <location>
        <begin position="9"/>
        <end position="142"/>
    </location>
</feature>
<sequence length="305" mass="34448">MKNQKQAMAYAGIAVLLWSTVATGMKLALASFDYLQLLFWSSGTAVLVLGIILVVKKRFFQLFKLPAKAIFKSALYGGINPFLYYIVLFKAYDLLPAQEAQALNYTWPIMFSLLAIPLLKQKMTPKNLLAIGISFVGVLIIATRGNLVNLSFSNLQGVMFGLGSAIIWAAFWIFNIKDEREELSKLFLNFCFGFVYIAISVYFFSNFTMEYGIGLWSAVYVGLFEMGITFIIWSIALKKSYSAAGVSKLVYLVPFLSLVVIYLILREPIGLPTLMGLFLIISGLVYDKISFRQLRFSRNRKHNER</sequence>
<proteinExistence type="predicted"/>
<feature type="transmembrane region" description="Helical" evidence="1">
    <location>
        <begin position="211"/>
        <end position="237"/>
    </location>
</feature>
<organism evidence="3 4">
    <name type="scientific">Mesonia sediminis</name>
    <dbReference type="NCBI Taxonomy" id="1703946"/>
    <lineage>
        <taxon>Bacteria</taxon>
        <taxon>Pseudomonadati</taxon>
        <taxon>Bacteroidota</taxon>
        <taxon>Flavobacteriia</taxon>
        <taxon>Flavobacteriales</taxon>
        <taxon>Flavobacteriaceae</taxon>
        <taxon>Mesonia</taxon>
    </lineage>
</organism>
<comment type="caution">
    <text evidence="3">The sequence shown here is derived from an EMBL/GenBank/DDBJ whole genome shotgun (WGS) entry which is preliminary data.</text>
</comment>
<evidence type="ECO:0000256" key="1">
    <source>
        <dbReference type="SAM" id="Phobius"/>
    </source>
</evidence>
<feature type="transmembrane region" description="Helical" evidence="1">
    <location>
        <begin position="7"/>
        <end position="28"/>
    </location>
</feature>
<keyword evidence="1" id="KW-0472">Membrane</keyword>
<feature type="transmembrane region" description="Helical" evidence="1">
    <location>
        <begin position="74"/>
        <end position="92"/>
    </location>
</feature>
<dbReference type="InterPro" id="IPR000620">
    <property type="entry name" value="EamA_dom"/>
</dbReference>
<dbReference type="PANTHER" id="PTHR22911:SF137">
    <property type="entry name" value="SOLUTE CARRIER FAMILY 35 MEMBER G2-RELATED"/>
    <property type="match status" value="1"/>
</dbReference>
<dbReference type="Pfam" id="PF00892">
    <property type="entry name" value="EamA"/>
    <property type="match status" value="2"/>
</dbReference>
<dbReference type="SUPFAM" id="SSF103481">
    <property type="entry name" value="Multidrug resistance efflux transporter EmrE"/>
    <property type="match status" value="2"/>
</dbReference>
<dbReference type="InterPro" id="IPR037185">
    <property type="entry name" value="EmrE-like"/>
</dbReference>
<feature type="domain" description="EamA" evidence="2">
    <location>
        <begin position="157"/>
        <end position="285"/>
    </location>
</feature>